<evidence type="ECO:0000256" key="1">
    <source>
        <dbReference type="ARBA" id="ARBA00022574"/>
    </source>
</evidence>
<keyword evidence="1 3" id="KW-0853">WD repeat</keyword>
<dbReference type="Proteomes" id="UP000031561">
    <property type="component" value="Unassembled WGS sequence"/>
</dbReference>
<feature type="repeat" description="WD" evidence="3">
    <location>
        <begin position="197"/>
        <end position="242"/>
    </location>
</feature>
<evidence type="ECO:0000313" key="4">
    <source>
        <dbReference type="EMBL" id="MCM1982617.1"/>
    </source>
</evidence>
<dbReference type="SUPFAM" id="SSF50978">
    <property type="entry name" value="WD40 repeat-like"/>
    <property type="match status" value="1"/>
</dbReference>
<dbReference type="EMBL" id="JTHE03000044">
    <property type="protein sequence ID" value="MCM1982617.1"/>
    <property type="molecule type" value="Genomic_DNA"/>
</dbReference>
<dbReference type="InterPro" id="IPR001680">
    <property type="entry name" value="WD40_rpt"/>
</dbReference>
<evidence type="ECO:0000256" key="3">
    <source>
        <dbReference type="PROSITE-ProRule" id="PRU00221"/>
    </source>
</evidence>
<protein>
    <submittedName>
        <fullName evidence="4">WD40 repeat domain-containing protein</fullName>
    </submittedName>
</protein>
<dbReference type="InterPro" id="IPR036322">
    <property type="entry name" value="WD40_repeat_dom_sf"/>
</dbReference>
<dbReference type="Pfam" id="PF00400">
    <property type="entry name" value="WD40"/>
    <property type="match status" value="4"/>
</dbReference>
<dbReference type="PANTHER" id="PTHR44019:SF8">
    <property type="entry name" value="POC1 CENTRIOLAR PROTEIN HOMOLOG"/>
    <property type="match status" value="1"/>
</dbReference>
<dbReference type="PROSITE" id="PS50294">
    <property type="entry name" value="WD_REPEATS_REGION"/>
    <property type="match status" value="3"/>
</dbReference>
<feature type="repeat" description="WD" evidence="3">
    <location>
        <begin position="459"/>
        <end position="494"/>
    </location>
</feature>
<keyword evidence="5" id="KW-1185">Reference proteome</keyword>
<proteinExistence type="predicted"/>
<accession>A0ABD4T303</accession>
<dbReference type="SMART" id="SM00320">
    <property type="entry name" value="WD40"/>
    <property type="match status" value="7"/>
</dbReference>
<feature type="repeat" description="WD" evidence="3">
    <location>
        <begin position="417"/>
        <end position="458"/>
    </location>
</feature>
<feature type="repeat" description="WD" evidence="3">
    <location>
        <begin position="282"/>
        <end position="323"/>
    </location>
</feature>
<dbReference type="InterPro" id="IPR050505">
    <property type="entry name" value="WDR55/POC1"/>
</dbReference>
<reference evidence="4 5" key="1">
    <citation type="journal article" date="2015" name="Genome Announc.">
        <title>Draft Genome Sequence of Filamentous Marine Cyanobacterium Lyngbya confervoides Strain BDU141951.</title>
        <authorList>
            <person name="Chandrababunaidu M.M."/>
            <person name="Sen D."/>
            <person name="Tripathy S."/>
        </authorList>
    </citation>
    <scope>NUCLEOTIDE SEQUENCE [LARGE SCALE GENOMIC DNA]</scope>
    <source>
        <strain evidence="4 5">BDU141951</strain>
    </source>
</reference>
<dbReference type="CDD" id="cd00200">
    <property type="entry name" value="WD40"/>
    <property type="match status" value="1"/>
</dbReference>
<evidence type="ECO:0000313" key="5">
    <source>
        <dbReference type="Proteomes" id="UP000031561"/>
    </source>
</evidence>
<dbReference type="Gene3D" id="2.130.10.10">
    <property type="entry name" value="YVTN repeat-like/Quinoprotein amine dehydrogenase"/>
    <property type="match status" value="2"/>
</dbReference>
<gene>
    <name evidence="4" type="ORF">QQ91_0007240</name>
</gene>
<dbReference type="InterPro" id="IPR015943">
    <property type="entry name" value="WD40/YVTN_repeat-like_dom_sf"/>
</dbReference>
<comment type="caution">
    <text evidence="4">The sequence shown here is derived from an EMBL/GenBank/DDBJ whole genome shotgun (WGS) entry which is preliminary data.</text>
</comment>
<evidence type="ECO:0000256" key="2">
    <source>
        <dbReference type="ARBA" id="ARBA00022737"/>
    </source>
</evidence>
<keyword evidence="2" id="KW-0677">Repeat</keyword>
<dbReference type="RefSeq" id="WP_166274490.1">
    <property type="nucleotide sequence ID" value="NZ_JTHE03000044.1"/>
</dbReference>
<sequence length="494" mass="55024">MDQSQCTALAVSYDQFIELYNSIPQVLSAYAIAVNETAESYRQQRQIQLEFQADLRGKFWIVQLHPPHQGRQWYLIPQASFSFHYRKIRAFRHLFEVEGEIPHAHSPFFVESAAQVTLLPDGLTWRAEQTGRIQSGTPPTLSLAALSRQLQAMEDRVKQLEQQPQLPVESSFAAASSNIIVTPSARSWSQVKQIQHLTGHEDDIRALIIRPWAEKQKNILISGSHDKTIKFWFLETGEFIQTFNTLEKVQLLRYSADSRQLAIADASATVALWDLDHRQSSRLVHQQGVVAMAFVPQSPLLVSYSLDRLLSLWDLRTQKLQTVVDSTAEPLVDLVALPDGQHLITSHVATQTTPGVLSYSLKLWNLKALNRPQATVKVPSLMSCLTLNTDASVLAAASSDRSIHLRAVPSLKLILVLAPHRGGVQALAFHPENEILATGDSHGEFKLWHWKTGDCLTQGSGRTDALNALTFSPEGDKLVTAGKGGDIHIWGPDP</sequence>
<dbReference type="AlphaFoldDB" id="A0ABD4T303"/>
<dbReference type="PROSITE" id="PS50082">
    <property type="entry name" value="WD_REPEATS_2"/>
    <property type="match status" value="4"/>
</dbReference>
<organism evidence="4 5">
    <name type="scientific">Lyngbya confervoides BDU141951</name>
    <dbReference type="NCBI Taxonomy" id="1574623"/>
    <lineage>
        <taxon>Bacteria</taxon>
        <taxon>Bacillati</taxon>
        <taxon>Cyanobacteriota</taxon>
        <taxon>Cyanophyceae</taxon>
        <taxon>Oscillatoriophycideae</taxon>
        <taxon>Oscillatoriales</taxon>
        <taxon>Microcoleaceae</taxon>
        <taxon>Lyngbya</taxon>
    </lineage>
</organism>
<dbReference type="PANTHER" id="PTHR44019">
    <property type="entry name" value="WD REPEAT-CONTAINING PROTEIN 55"/>
    <property type="match status" value="1"/>
</dbReference>
<name>A0ABD4T303_9CYAN</name>